<evidence type="ECO:0000313" key="3">
    <source>
        <dbReference type="EMBL" id="TRY63546.1"/>
    </source>
</evidence>
<proteinExistence type="inferred from homology"/>
<dbReference type="InterPro" id="IPR006461">
    <property type="entry name" value="PLAC_motif_containing"/>
</dbReference>
<comment type="similarity">
    <text evidence="1">Belongs to the cornifelin family.</text>
</comment>
<dbReference type="PANTHER" id="PTHR15907">
    <property type="entry name" value="DUF614 FAMILY PROTEIN-RELATED"/>
    <property type="match status" value="1"/>
</dbReference>
<name>A0A553NDL3_TIGCA</name>
<evidence type="ECO:0000313" key="4">
    <source>
        <dbReference type="Proteomes" id="UP000318571"/>
    </source>
</evidence>
<keyword evidence="2" id="KW-0812">Transmembrane</keyword>
<keyword evidence="2" id="KW-0472">Membrane</keyword>
<evidence type="ECO:0000256" key="2">
    <source>
        <dbReference type="SAM" id="Phobius"/>
    </source>
</evidence>
<dbReference type="AlphaFoldDB" id="A0A553NDL3"/>
<comment type="caution">
    <text evidence="3">The sequence shown here is derived from an EMBL/GenBank/DDBJ whole genome shotgun (WGS) entry which is preliminary data.</text>
</comment>
<accession>A0A553NDL3</accession>
<sequence>MDVVQNEWQQGELQCFKDPMTMLFGWFCSLCLVCKNAKDLGESVPMYCCLSCFCPVVGICLLRQKTRERYGIEGDTTKDVLCSCCCSACVNCQTASEIKAREGL</sequence>
<dbReference type="NCBIfam" id="TIGR01571">
    <property type="entry name" value="A_thal_Cys_rich"/>
    <property type="match status" value="1"/>
</dbReference>
<evidence type="ECO:0000256" key="1">
    <source>
        <dbReference type="ARBA" id="ARBA00009024"/>
    </source>
</evidence>
<keyword evidence="4" id="KW-1185">Reference proteome</keyword>
<reference evidence="3 4" key="1">
    <citation type="journal article" date="2018" name="Nat. Ecol. Evol.">
        <title>Genomic signatures of mitonuclear coevolution across populations of Tigriopus californicus.</title>
        <authorList>
            <person name="Barreto F.S."/>
            <person name="Watson E.T."/>
            <person name="Lima T.G."/>
            <person name="Willett C.S."/>
            <person name="Edmands S."/>
            <person name="Li W."/>
            <person name="Burton R.S."/>
        </authorList>
    </citation>
    <scope>NUCLEOTIDE SEQUENCE [LARGE SCALE GENOMIC DNA]</scope>
    <source>
        <strain evidence="3 4">San Diego</strain>
    </source>
</reference>
<keyword evidence="2" id="KW-1133">Transmembrane helix</keyword>
<dbReference type="OrthoDB" id="1045822at2759"/>
<dbReference type="EMBL" id="VCGU01000458">
    <property type="protein sequence ID" value="TRY63546.1"/>
    <property type="molecule type" value="Genomic_DNA"/>
</dbReference>
<dbReference type="OMA" id="RTFRINH"/>
<gene>
    <name evidence="3" type="ORF">TCAL_08303</name>
</gene>
<dbReference type="Pfam" id="PF04749">
    <property type="entry name" value="PLAC8"/>
    <property type="match status" value="1"/>
</dbReference>
<feature type="transmembrane region" description="Helical" evidence="2">
    <location>
        <begin position="44"/>
        <end position="62"/>
    </location>
</feature>
<dbReference type="Proteomes" id="UP000318571">
    <property type="component" value="Chromosome 10"/>
</dbReference>
<organism evidence="3 4">
    <name type="scientific">Tigriopus californicus</name>
    <name type="common">Marine copepod</name>
    <dbReference type="NCBI Taxonomy" id="6832"/>
    <lineage>
        <taxon>Eukaryota</taxon>
        <taxon>Metazoa</taxon>
        <taxon>Ecdysozoa</taxon>
        <taxon>Arthropoda</taxon>
        <taxon>Crustacea</taxon>
        <taxon>Multicrustacea</taxon>
        <taxon>Hexanauplia</taxon>
        <taxon>Copepoda</taxon>
        <taxon>Harpacticoida</taxon>
        <taxon>Harpacticidae</taxon>
        <taxon>Tigriopus</taxon>
    </lineage>
</organism>
<protein>
    <submittedName>
        <fullName evidence="3">Uncharacterized protein</fullName>
    </submittedName>
</protein>
<dbReference type="STRING" id="6832.A0A553NDL3"/>